<organism evidence="2 3">
    <name type="scientific">Phialemonium atrogriseum</name>
    <dbReference type="NCBI Taxonomy" id="1093897"/>
    <lineage>
        <taxon>Eukaryota</taxon>
        <taxon>Fungi</taxon>
        <taxon>Dikarya</taxon>
        <taxon>Ascomycota</taxon>
        <taxon>Pezizomycotina</taxon>
        <taxon>Sordariomycetes</taxon>
        <taxon>Sordariomycetidae</taxon>
        <taxon>Cephalothecales</taxon>
        <taxon>Cephalothecaceae</taxon>
        <taxon>Phialemonium</taxon>
    </lineage>
</organism>
<sequence length="293" mass="32890">MSLRAESSIHCHTKHPTEAQHSSYRVGMLLGLQLSIVGHVVESVKIKFGECTGSPQIRGKWEAYRSSYRDSLPWEGSNDIGQGDDKNDDSYIDFDELVSFDPHHEAERTGSLDEHVSTIDPALRSNSEKSAGLRPKGILKSPTLNFAEELSPTRGGVAPLPDTVTEAPPGTRWTKIALELVSLEALTIGKERFEVRNDFVIVLRVLSKEEIRAYATATSRGEGRSTKDRTVAKTPPWKQRGYYQLVKFIARRIQIPMGLFYAIWYTRLDVPLVELGFFYPTRQDADTASRCYG</sequence>
<evidence type="ECO:0000313" key="3">
    <source>
        <dbReference type="Proteomes" id="UP001244011"/>
    </source>
</evidence>
<evidence type="ECO:0000259" key="1">
    <source>
        <dbReference type="Pfam" id="PF26118"/>
    </source>
</evidence>
<name>A0AAJ0C9M6_9PEZI</name>
<keyword evidence="3" id="KW-1185">Reference proteome</keyword>
<dbReference type="EMBL" id="MU839001">
    <property type="protein sequence ID" value="KAK1770256.1"/>
    <property type="molecule type" value="Genomic_DNA"/>
</dbReference>
<dbReference type="RefSeq" id="XP_060286469.1">
    <property type="nucleotide sequence ID" value="XM_060432186.1"/>
</dbReference>
<gene>
    <name evidence="2" type="ORF">QBC33DRAFT_603547</name>
</gene>
<protein>
    <recommendedName>
        <fullName evidence="1">DUF8035 domain-containing protein</fullName>
    </recommendedName>
</protein>
<dbReference type="Pfam" id="PF26118">
    <property type="entry name" value="DUF8035"/>
    <property type="match status" value="1"/>
</dbReference>
<dbReference type="AlphaFoldDB" id="A0AAJ0C9M6"/>
<dbReference type="Proteomes" id="UP001244011">
    <property type="component" value="Unassembled WGS sequence"/>
</dbReference>
<feature type="domain" description="DUF8035" evidence="1">
    <location>
        <begin position="171"/>
        <end position="219"/>
    </location>
</feature>
<evidence type="ECO:0000313" key="2">
    <source>
        <dbReference type="EMBL" id="KAK1770256.1"/>
    </source>
</evidence>
<accession>A0AAJ0C9M6</accession>
<dbReference type="GeneID" id="85315373"/>
<proteinExistence type="predicted"/>
<dbReference type="PANTHER" id="PTHR42081:SF1">
    <property type="entry name" value="ZINC FINGER PROTEIN DHHC DOMAIN CONTAINING PROTEIN"/>
    <property type="match status" value="1"/>
</dbReference>
<reference evidence="2" key="1">
    <citation type="submission" date="2023-06" db="EMBL/GenBank/DDBJ databases">
        <title>Genome-scale phylogeny and comparative genomics of the fungal order Sordariales.</title>
        <authorList>
            <consortium name="Lawrence Berkeley National Laboratory"/>
            <person name="Hensen N."/>
            <person name="Bonometti L."/>
            <person name="Westerberg I."/>
            <person name="Brannstrom I.O."/>
            <person name="Guillou S."/>
            <person name="Cros-Aarteil S."/>
            <person name="Calhoun S."/>
            <person name="Haridas S."/>
            <person name="Kuo A."/>
            <person name="Mondo S."/>
            <person name="Pangilinan J."/>
            <person name="Riley R."/>
            <person name="Labutti K."/>
            <person name="Andreopoulos B."/>
            <person name="Lipzen A."/>
            <person name="Chen C."/>
            <person name="Yanf M."/>
            <person name="Daum C."/>
            <person name="Ng V."/>
            <person name="Clum A."/>
            <person name="Steindorff A."/>
            <person name="Ohm R."/>
            <person name="Martin F."/>
            <person name="Silar P."/>
            <person name="Natvig D."/>
            <person name="Lalanne C."/>
            <person name="Gautier V."/>
            <person name="Ament-Velasquez S.L."/>
            <person name="Kruys A."/>
            <person name="Hutchinson M.I."/>
            <person name="Powell A.J."/>
            <person name="Barry K."/>
            <person name="Miller A.N."/>
            <person name="Grigoriev I.V."/>
            <person name="Debuchy R."/>
            <person name="Gladieux P."/>
            <person name="Thoren M.H."/>
            <person name="Johannesson H."/>
        </authorList>
    </citation>
    <scope>NUCLEOTIDE SEQUENCE</scope>
    <source>
        <strain evidence="2">8032-3</strain>
    </source>
</reference>
<dbReference type="InterPro" id="IPR058348">
    <property type="entry name" value="DUF8035"/>
</dbReference>
<dbReference type="PANTHER" id="PTHR42081">
    <property type="entry name" value="ZINC FINGER PROTEIN DHHC DOMAIN CONTAINING PROTEIN"/>
    <property type="match status" value="1"/>
</dbReference>
<comment type="caution">
    <text evidence="2">The sequence shown here is derived from an EMBL/GenBank/DDBJ whole genome shotgun (WGS) entry which is preliminary data.</text>
</comment>